<dbReference type="InterPro" id="IPR035441">
    <property type="entry name" value="TFIIS/LEDGF_dom_sf"/>
</dbReference>
<name>A0A1R2D1N8_9CILI</name>
<dbReference type="InterPro" id="IPR000313">
    <property type="entry name" value="PWWP_dom"/>
</dbReference>
<comment type="caution">
    <text evidence="3">The sequence shown here is derived from an EMBL/GenBank/DDBJ whole genome shotgun (WGS) entry which is preliminary data.</text>
</comment>
<evidence type="ECO:0000259" key="2">
    <source>
        <dbReference type="PROSITE" id="PS50812"/>
    </source>
</evidence>
<dbReference type="OrthoDB" id="62853at2759"/>
<dbReference type="Proteomes" id="UP000187209">
    <property type="component" value="Unassembled WGS sequence"/>
</dbReference>
<evidence type="ECO:0000313" key="3">
    <source>
        <dbReference type="EMBL" id="OMJ95151.1"/>
    </source>
</evidence>
<feature type="domain" description="PWWP" evidence="2">
    <location>
        <begin position="4"/>
        <end position="46"/>
    </location>
</feature>
<sequence>MVEKTKVVWAKLIGYPWWPGIEESYYMKGNKGYKRIRFITDDTHSDIQEQFVKDFRLYYNKFKNGSKSTVYFTQTFLKDLCFANEIMLRLKETPPHEDPPSPTCSDSESTSEIKQATSVTITKTVRNYTNLLQQLKDQIFADENSIKKPTCKGTVLMLKKKLCKSIMDMDLESITEVLIELESLEITKEILESTKLMKLLSYFIKSYNISVNINQKKLVELTKCIYYKWKKFMICLELQGANMRKEGVKDPELREKVCRRIIDILVNNGFEKKESEALAVSIENNIRKRDPDMKDAYIKFTRKMIRDIKLLDKISYARMLKNSVST</sequence>
<dbReference type="SUPFAM" id="SSF47676">
    <property type="entry name" value="Conserved domain common to transcription factors TFIIS, elongin A, CRSP70"/>
    <property type="match status" value="1"/>
</dbReference>
<keyword evidence="4" id="KW-1185">Reference proteome</keyword>
<proteinExistence type="predicted"/>
<evidence type="ECO:0000313" key="4">
    <source>
        <dbReference type="Proteomes" id="UP000187209"/>
    </source>
</evidence>
<feature type="region of interest" description="Disordered" evidence="1">
    <location>
        <begin position="92"/>
        <end position="112"/>
    </location>
</feature>
<dbReference type="CDD" id="cd05162">
    <property type="entry name" value="PWWP"/>
    <property type="match status" value="1"/>
</dbReference>
<dbReference type="Gene3D" id="2.30.30.140">
    <property type="match status" value="1"/>
</dbReference>
<dbReference type="EMBL" id="MPUH01000016">
    <property type="protein sequence ID" value="OMJ95151.1"/>
    <property type="molecule type" value="Genomic_DNA"/>
</dbReference>
<accession>A0A1R2D1N8</accession>
<feature type="compositionally biased region" description="Polar residues" evidence="1">
    <location>
        <begin position="103"/>
        <end position="112"/>
    </location>
</feature>
<organism evidence="3 4">
    <name type="scientific">Stentor coeruleus</name>
    <dbReference type="NCBI Taxonomy" id="5963"/>
    <lineage>
        <taxon>Eukaryota</taxon>
        <taxon>Sar</taxon>
        <taxon>Alveolata</taxon>
        <taxon>Ciliophora</taxon>
        <taxon>Postciliodesmatophora</taxon>
        <taxon>Heterotrichea</taxon>
        <taxon>Heterotrichida</taxon>
        <taxon>Stentoridae</taxon>
        <taxon>Stentor</taxon>
    </lineage>
</organism>
<gene>
    <name evidence="3" type="ORF">SteCoe_1525</name>
</gene>
<evidence type="ECO:0000256" key="1">
    <source>
        <dbReference type="SAM" id="MobiDB-lite"/>
    </source>
</evidence>
<dbReference type="Gene3D" id="1.20.930.10">
    <property type="entry name" value="Conserved domain common to transcription factors TFIIS, elongin A, CRSP70"/>
    <property type="match status" value="1"/>
</dbReference>
<protein>
    <recommendedName>
        <fullName evidence="2">PWWP domain-containing protein</fullName>
    </recommendedName>
</protein>
<reference evidence="3 4" key="1">
    <citation type="submission" date="2016-11" db="EMBL/GenBank/DDBJ databases">
        <title>The macronuclear genome of Stentor coeruleus: a giant cell with tiny introns.</title>
        <authorList>
            <person name="Slabodnick M."/>
            <person name="Ruby J.G."/>
            <person name="Reiff S.B."/>
            <person name="Swart E.C."/>
            <person name="Gosai S."/>
            <person name="Prabakaran S."/>
            <person name="Witkowska E."/>
            <person name="Larue G.E."/>
            <person name="Fisher S."/>
            <person name="Freeman R.M."/>
            <person name="Gunawardena J."/>
            <person name="Chu W."/>
            <person name="Stover N.A."/>
            <person name="Gregory B.D."/>
            <person name="Nowacki M."/>
            <person name="Derisi J."/>
            <person name="Roy S.W."/>
            <person name="Marshall W.F."/>
            <person name="Sood P."/>
        </authorList>
    </citation>
    <scope>NUCLEOTIDE SEQUENCE [LARGE SCALE GENOMIC DNA]</scope>
    <source>
        <strain evidence="3">WM001</strain>
    </source>
</reference>
<dbReference type="PROSITE" id="PS50812">
    <property type="entry name" value="PWWP"/>
    <property type="match status" value="1"/>
</dbReference>
<dbReference type="SUPFAM" id="SSF63748">
    <property type="entry name" value="Tudor/PWWP/MBT"/>
    <property type="match status" value="1"/>
</dbReference>
<dbReference type="AlphaFoldDB" id="A0A1R2D1N8"/>